<gene>
    <name evidence="1" type="ORF">TGVEG_440780</name>
</gene>
<comment type="caution">
    <text evidence="1">The sequence shown here is derived from an EMBL/GenBank/DDBJ whole genome shotgun (WGS) entry which is preliminary data.</text>
</comment>
<dbReference type="EMBL" id="AAYL02000153">
    <property type="protein sequence ID" value="ESS31853.1"/>
    <property type="molecule type" value="Genomic_DNA"/>
</dbReference>
<keyword evidence="1" id="KW-0812">Transmembrane</keyword>
<dbReference type="Proteomes" id="UP000002226">
    <property type="component" value="Unassembled WGS sequence"/>
</dbReference>
<organism evidence="1 2">
    <name type="scientific">Toxoplasma gondii (strain ATCC 50861 / VEG)</name>
    <dbReference type="NCBI Taxonomy" id="432359"/>
    <lineage>
        <taxon>Eukaryota</taxon>
        <taxon>Sar</taxon>
        <taxon>Alveolata</taxon>
        <taxon>Apicomplexa</taxon>
        <taxon>Conoidasida</taxon>
        <taxon>Coccidia</taxon>
        <taxon>Eucoccidiorida</taxon>
        <taxon>Eimeriorina</taxon>
        <taxon>Sarcocystidae</taxon>
        <taxon>Toxoplasma</taxon>
    </lineage>
</organism>
<keyword evidence="1" id="KW-0472">Membrane</keyword>
<reference evidence="1" key="1">
    <citation type="submission" date="2007-03" db="EMBL/GenBank/DDBJ databases">
        <authorList>
            <person name="Paulsen I."/>
        </authorList>
    </citation>
    <scope>NUCLEOTIDE SEQUENCE</scope>
    <source>
        <strain evidence="1">VEG</strain>
    </source>
</reference>
<evidence type="ECO:0000313" key="1">
    <source>
        <dbReference type="EMBL" id="ESS31853.1"/>
    </source>
</evidence>
<accession>V4Z958</accession>
<protein>
    <submittedName>
        <fullName evidence="1">Transmembrane protein</fullName>
    </submittedName>
</protein>
<proteinExistence type="predicted"/>
<dbReference type="VEuPathDB" id="ToxoDB:TGVEG_440780"/>
<name>V4Z958_TOXGV</name>
<keyword evidence="2" id="KW-1185">Reference proteome</keyword>
<evidence type="ECO:0000313" key="2">
    <source>
        <dbReference type="Proteomes" id="UP000002226"/>
    </source>
</evidence>
<sequence>MNETSALLRTRCQGREAPCIDQGFQHLCLHASYTPVVTCACMDTCTRAKEGGTATVYVVLSTEIFVVFFLQAFMCRLHVAGISFTCCEVVKSHASRKGQSVFQVASLCCIFLCDEKLWILLMRAH</sequence>
<dbReference type="AlphaFoldDB" id="V4Z958"/>